<evidence type="ECO:0000259" key="20">
    <source>
        <dbReference type="PROSITE" id="PS50178"/>
    </source>
</evidence>
<evidence type="ECO:0000256" key="14">
    <source>
        <dbReference type="ARBA" id="ARBA00023136"/>
    </source>
</evidence>
<keyword evidence="15" id="KW-0458">Lysosome</keyword>
<dbReference type="SUPFAM" id="SSF57903">
    <property type="entry name" value="FYVE/PHD zinc finger"/>
    <property type="match status" value="1"/>
</dbReference>
<dbReference type="AlphaFoldDB" id="A0A1A0HJ75"/>
<evidence type="ECO:0000313" key="21">
    <source>
        <dbReference type="EMBL" id="OBA24051.1"/>
    </source>
</evidence>
<dbReference type="InterPro" id="IPR017455">
    <property type="entry name" value="Znf_FYVE-rel"/>
</dbReference>
<gene>
    <name evidence="21" type="ORF">METBIDRAFT_36392</name>
</gene>
<dbReference type="EMBL" id="LXTC01000001">
    <property type="protein sequence ID" value="OBA24051.1"/>
    <property type="molecule type" value="Genomic_DNA"/>
</dbReference>
<evidence type="ECO:0000256" key="12">
    <source>
        <dbReference type="ARBA" id="ARBA00022786"/>
    </source>
</evidence>
<dbReference type="Pfam" id="PF01363">
    <property type="entry name" value="FYVE"/>
    <property type="match status" value="1"/>
</dbReference>
<evidence type="ECO:0000256" key="9">
    <source>
        <dbReference type="ARBA" id="ARBA00022723"/>
    </source>
</evidence>
<evidence type="ECO:0000256" key="5">
    <source>
        <dbReference type="ARBA" id="ARBA00004906"/>
    </source>
</evidence>
<dbReference type="InterPro" id="IPR013083">
    <property type="entry name" value="Znf_RING/FYVE/PHD"/>
</dbReference>
<keyword evidence="7" id="KW-0808">Transferase</keyword>
<evidence type="ECO:0000256" key="1">
    <source>
        <dbReference type="ARBA" id="ARBA00000900"/>
    </source>
</evidence>
<sequence length="326" mass="35594">MPVWKADATASKCYLCKARFTLFNRRHHCRKCGQLVCATCSSKQVRYFANSYVLNSQNTPEKARSHVYYRTCDVCVDEIHMMRSALSPVPATETASVLQGHRDEPPAAVGPSADVHMIPGATSAANPLKTAPNRAQHASSDPPEFTGSNEPHDADSDADLCPVCGVDLGKQFLEESLGGPLASSAAYETYKEAHVSRCLVTYDFASNHLRLSSPPDGLHARNRMLVYNMPPIPEPSYETISDGSPNAGAVAAKTDGEIPGLVRSTATFSGTEKDDMDAECVICLEDLCPGDKVGRLECLCVFHYKCIKDWFNKKSYAECPVHYLHS</sequence>
<dbReference type="InterPro" id="IPR051878">
    <property type="entry name" value="ZNRF_ubiq-protein_ligase"/>
</dbReference>
<name>A0A1A0HJ75_9ASCO</name>
<evidence type="ECO:0000256" key="6">
    <source>
        <dbReference type="ARBA" id="ARBA00012483"/>
    </source>
</evidence>
<evidence type="ECO:0000256" key="8">
    <source>
        <dbReference type="ARBA" id="ARBA00022707"/>
    </source>
</evidence>
<comment type="caution">
    <text evidence="21">The sequence shown here is derived from an EMBL/GenBank/DDBJ whole genome shotgun (WGS) entry which is preliminary data.</text>
</comment>
<keyword evidence="10" id="KW-0967">Endosome</keyword>
<dbReference type="GO" id="GO:0016020">
    <property type="term" value="C:membrane"/>
    <property type="evidence" value="ECO:0007669"/>
    <property type="project" value="UniProtKB-SubCell"/>
</dbReference>
<dbReference type="RefSeq" id="XP_018714532.1">
    <property type="nucleotide sequence ID" value="XM_018856734.1"/>
</dbReference>
<evidence type="ECO:0000256" key="17">
    <source>
        <dbReference type="PROSITE-ProRule" id="PRU00175"/>
    </source>
</evidence>
<dbReference type="PANTHER" id="PTHR46661:SF4">
    <property type="entry name" value="RING-TYPE DOMAIN-CONTAINING PROTEIN"/>
    <property type="match status" value="1"/>
</dbReference>
<dbReference type="SMART" id="SM00184">
    <property type="entry name" value="RING"/>
    <property type="match status" value="1"/>
</dbReference>
<dbReference type="SUPFAM" id="SSF57850">
    <property type="entry name" value="RING/U-box"/>
    <property type="match status" value="1"/>
</dbReference>
<dbReference type="InterPro" id="IPR011011">
    <property type="entry name" value="Znf_FYVE_PHD"/>
</dbReference>
<dbReference type="STRING" id="869754.A0A1A0HJ75"/>
<feature type="domain" description="RING-type" evidence="19">
    <location>
        <begin position="280"/>
        <end position="322"/>
    </location>
</feature>
<dbReference type="GO" id="GO:0061630">
    <property type="term" value="F:ubiquitin protein ligase activity"/>
    <property type="evidence" value="ECO:0007669"/>
    <property type="project" value="UniProtKB-EC"/>
</dbReference>
<organism evidence="21 22">
    <name type="scientific">Metschnikowia bicuspidata var. bicuspidata NRRL YB-4993</name>
    <dbReference type="NCBI Taxonomy" id="869754"/>
    <lineage>
        <taxon>Eukaryota</taxon>
        <taxon>Fungi</taxon>
        <taxon>Dikarya</taxon>
        <taxon>Ascomycota</taxon>
        <taxon>Saccharomycotina</taxon>
        <taxon>Pichiomycetes</taxon>
        <taxon>Metschnikowiaceae</taxon>
        <taxon>Metschnikowia</taxon>
    </lineage>
</organism>
<dbReference type="Gene3D" id="3.30.40.10">
    <property type="entry name" value="Zinc/RING finger domain, C3HC4 (zinc finger)"/>
    <property type="match status" value="2"/>
</dbReference>
<evidence type="ECO:0000256" key="7">
    <source>
        <dbReference type="ARBA" id="ARBA00022679"/>
    </source>
</evidence>
<reference evidence="21 22" key="1">
    <citation type="submission" date="2016-05" db="EMBL/GenBank/DDBJ databases">
        <title>Comparative genomics of biotechnologically important yeasts.</title>
        <authorList>
            <consortium name="DOE Joint Genome Institute"/>
            <person name="Riley R."/>
            <person name="Haridas S."/>
            <person name="Wolfe K.H."/>
            <person name="Lopes M.R."/>
            <person name="Hittinger C.T."/>
            <person name="Goker M."/>
            <person name="Salamov A."/>
            <person name="Wisecaver J."/>
            <person name="Long T.M."/>
            <person name="Aerts A.L."/>
            <person name="Barry K."/>
            <person name="Choi C."/>
            <person name="Clum A."/>
            <person name="Coughlan A.Y."/>
            <person name="Deshpande S."/>
            <person name="Douglass A.P."/>
            <person name="Hanson S.J."/>
            <person name="Klenk H.-P."/>
            <person name="LaButti K."/>
            <person name="Lapidus A."/>
            <person name="Lindquist E."/>
            <person name="Lipzen A."/>
            <person name="Meier-kolthoff J.P."/>
            <person name="Ohm R.A."/>
            <person name="Otillar R.P."/>
            <person name="Pangilinan J."/>
            <person name="Peng Y."/>
            <person name="Rokas A."/>
            <person name="Rosa C.A."/>
            <person name="Scheuner C."/>
            <person name="Sibirny A.A."/>
            <person name="Slot J.C."/>
            <person name="Stielow J.B."/>
            <person name="Sun H."/>
            <person name="Kurtzman C.P."/>
            <person name="Blackwell M."/>
            <person name="Grigoriev I.V."/>
            <person name="Jeffries T.W."/>
        </authorList>
    </citation>
    <scope>NUCLEOTIDE SEQUENCE [LARGE SCALE GENOMIC DNA]</scope>
    <source>
        <strain evidence="21 22">NRRL YB-4993</strain>
    </source>
</reference>
<dbReference type="PROSITE" id="PS50089">
    <property type="entry name" value="ZF_RING_2"/>
    <property type="match status" value="1"/>
</dbReference>
<dbReference type="OrthoDB" id="660555at2759"/>
<dbReference type="SMART" id="SM00064">
    <property type="entry name" value="FYVE"/>
    <property type="match status" value="1"/>
</dbReference>
<evidence type="ECO:0000256" key="18">
    <source>
        <dbReference type="SAM" id="MobiDB-lite"/>
    </source>
</evidence>
<feature type="region of interest" description="Disordered" evidence="18">
    <location>
        <begin position="119"/>
        <end position="154"/>
    </location>
</feature>
<dbReference type="GO" id="GO:0032266">
    <property type="term" value="F:phosphatidylinositol-3-phosphate binding"/>
    <property type="evidence" value="ECO:0007669"/>
    <property type="project" value="UniProtKB-ARBA"/>
</dbReference>
<dbReference type="InterPro" id="IPR000306">
    <property type="entry name" value="Znf_FYVE"/>
</dbReference>
<dbReference type="InterPro" id="IPR001841">
    <property type="entry name" value="Znf_RING"/>
</dbReference>
<keyword evidence="9" id="KW-0479">Metal-binding</keyword>
<feature type="domain" description="FYVE-type" evidence="20">
    <location>
        <begin position="7"/>
        <end position="80"/>
    </location>
</feature>
<proteinExistence type="predicted"/>
<dbReference type="EC" id="2.3.2.27" evidence="6"/>
<dbReference type="Pfam" id="PF13639">
    <property type="entry name" value="zf-RING_2"/>
    <property type="match status" value="1"/>
</dbReference>
<protein>
    <recommendedName>
        <fullName evidence="6">RING-type E3 ubiquitin transferase</fullName>
        <ecNumber evidence="6">2.3.2.27</ecNumber>
    </recommendedName>
</protein>
<evidence type="ECO:0000256" key="10">
    <source>
        <dbReference type="ARBA" id="ARBA00022753"/>
    </source>
</evidence>
<keyword evidence="16" id="KW-0449">Lipoprotein</keyword>
<dbReference type="GO" id="GO:0070936">
    <property type="term" value="P:protein K48-linked ubiquitination"/>
    <property type="evidence" value="ECO:0007669"/>
    <property type="project" value="TreeGrafter"/>
</dbReference>
<evidence type="ECO:0000256" key="11">
    <source>
        <dbReference type="ARBA" id="ARBA00022771"/>
    </source>
</evidence>
<dbReference type="GO" id="GO:0043161">
    <property type="term" value="P:proteasome-mediated ubiquitin-dependent protein catabolic process"/>
    <property type="evidence" value="ECO:0007669"/>
    <property type="project" value="TreeGrafter"/>
</dbReference>
<accession>A0A1A0HJ75</accession>
<keyword evidence="22" id="KW-1185">Reference proteome</keyword>
<keyword evidence="12" id="KW-0833">Ubl conjugation pathway</keyword>
<evidence type="ECO:0000256" key="2">
    <source>
        <dbReference type="ARBA" id="ARBA00004170"/>
    </source>
</evidence>
<dbReference type="GeneID" id="30029710"/>
<evidence type="ECO:0000256" key="15">
    <source>
        <dbReference type="ARBA" id="ARBA00023228"/>
    </source>
</evidence>
<dbReference type="CDD" id="cd16489">
    <property type="entry name" value="mRING-CH-C4HC2H_ZNRF"/>
    <property type="match status" value="1"/>
</dbReference>
<evidence type="ECO:0000256" key="16">
    <source>
        <dbReference type="ARBA" id="ARBA00023288"/>
    </source>
</evidence>
<dbReference type="Proteomes" id="UP000092555">
    <property type="component" value="Unassembled WGS sequence"/>
</dbReference>
<dbReference type="PROSITE" id="PS50178">
    <property type="entry name" value="ZF_FYVE"/>
    <property type="match status" value="1"/>
</dbReference>
<evidence type="ECO:0000256" key="3">
    <source>
        <dbReference type="ARBA" id="ARBA00004177"/>
    </source>
</evidence>
<keyword evidence="13" id="KW-0862">Zinc</keyword>
<keyword evidence="11 17" id="KW-0863">Zinc-finger</keyword>
<keyword evidence="8" id="KW-0519">Myristate</keyword>
<keyword evidence="14" id="KW-0472">Membrane</keyword>
<evidence type="ECO:0000256" key="13">
    <source>
        <dbReference type="ARBA" id="ARBA00022833"/>
    </source>
</evidence>
<comment type="subcellular location">
    <subcellularLocation>
        <location evidence="3">Endosome</location>
    </subcellularLocation>
    <subcellularLocation>
        <location evidence="4">Lysosome</location>
    </subcellularLocation>
    <subcellularLocation>
        <location evidence="2">Membrane</location>
        <topology evidence="2">Peripheral membrane protein</topology>
    </subcellularLocation>
</comment>
<evidence type="ECO:0000259" key="19">
    <source>
        <dbReference type="PROSITE" id="PS50089"/>
    </source>
</evidence>
<evidence type="ECO:0000313" key="22">
    <source>
        <dbReference type="Proteomes" id="UP000092555"/>
    </source>
</evidence>
<dbReference type="PANTHER" id="PTHR46661">
    <property type="entry name" value="E3 UBIQUITIN-PROTEIN LIGASE ZNRF1-LIKE PROTEIN"/>
    <property type="match status" value="1"/>
</dbReference>
<dbReference type="GO" id="GO:0005768">
    <property type="term" value="C:endosome"/>
    <property type="evidence" value="ECO:0007669"/>
    <property type="project" value="UniProtKB-SubCell"/>
</dbReference>
<evidence type="ECO:0000256" key="4">
    <source>
        <dbReference type="ARBA" id="ARBA00004371"/>
    </source>
</evidence>
<comment type="pathway">
    <text evidence="5">Protein modification; protein ubiquitination.</text>
</comment>
<dbReference type="GO" id="GO:0008270">
    <property type="term" value="F:zinc ion binding"/>
    <property type="evidence" value="ECO:0007669"/>
    <property type="project" value="UniProtKB-KW"/>
</dbReference>
<comment type="catalytic activity">
    <reaction evidence="1">
        <text>S-ubiquitinyl-[E2 ubiquitin-conjugating enzyme]-L-cysteine + [acceptor protein]-L-lysine = [E2 ubiquitin-conjugating enzyme]-L-cysteine + N(6)-ubiquitinyl-[acceptor protein]-L-lysine.</text>
        <dbReference type="EC" id="2.3.2.27"/>
    </reaction>
</comment>